<evidence type="ECO:0000313" key="3">
    <source>
        <dbReference type="EMBL" id="KAG5649564.1"/>
    </source>
</evidence>
<dbReference type="Pfam" id="PF02666">
    <property type="entry name" value="PS_Dcarbxylase"/>
    <property type="match status" value="1"/>
</dbReference>
<accession>A0A9P7GH68</accession>
<dbReference type="PANTHER" id="PTHR10067">
    <property type="entry name" value="PHOSPHATIDYLSERINE DECARBOXYLASE"/>
    <property type="match status" value="1"/>
</dbReference>
<dbReference type="PANTHER" id="PTHR10067:SF9">
    <property type="entry name" value="PHOSPHATIDYLSERINE DECARBOXYLASE FAMILY PROTEIN (AFU_ORTHOLOGUE AFUA_7G01730)"/>
    <property type="match status" value="1"/>
</dbReference>
<evidence type="ECO:0000313" key="4">
    <source>
        <dbReference type="Proteomes" id="UP000717328"/>
    </source>
</evidence>
<dbReference type="AlphaFoldDB" id="A0A9P7GH68"/>
<keyword evidence="2" id="KW-0456">Lyase</keyword>
<keyword evidence="4" id="KW-1185">Reference proteome</keyword>
<dbReference type="EMBL" id="JABCKI010000870">
    <property type="protein sequence ID" value="KAG5649564.1"/>
    <property type="molecule type" value="Genomic_DNA"/>
</dbReference>
<dbReference type="Proteomes" id="UP000717328">
    <property type="component" value="Unassembled WGS sequence"/>
</dbReference>
<evidence type="ECO:0008006" key="5">
    <source>
        <dbReference type="Google" id="ProtNLM"/>
    </source>
</evidence>
<dbReference type="OrthoDB" id="5973539at2759"/>
<comment type="caution">
    <text evidence="3">The sequence shown here is derived from an EMBL/GenBank/DDBJ whole genome shotgun (WGS) entry which is preliminary data.</text>
</comment>
<reference evidence="3" key="2">
    <citation type="submission" date="2021-10" db="EMBL/GenBank/DDBJ databases">
        <title>Phylogenomics reveals ancestral predisposition of the termite-cultivated fungus Termitomyces towards a domesticated lifestyle.</title>
        <authorList>
            <person name="Auxier B."/>
            <person name="Grum-Grzhimaylo A."/>
            <person name="Cardenas M.E."/>
            <person name="Lodge J.D."/>
            <person name="Laessoe T."/>
            <person name="Pedersen O."/>
            <person name="Smith M.E."/>
            <person name="Kuyper T.W."/>
            <person name="Franco-Molano E.A."/>
            <person name="Baroni T.J."/>
            <person name="Aanen D.K."/>
        </authorList>
    </citation>
    <scope>NUCLEOTIDE SEQUENCE</scope>
    <source>
        <strain evidence="3">D49</strain>
    </source>
</reference>
<evidence type="ECO:0000256" key="2">
    <source>
        <dbReference type="ARBA" id="ARBA00023239"/>
    </source>
</evidence>
<protein>
    <recommendedName>
        <fullName evidence="5">Phosphatidylserine decarboxylase</fullName>
    </recommendedName>
</protein>
<evidence type="ECO:0000256" key="1">
    <source>
        <dbReference type="ARBA" id="ARBA00022793"/>
    </source>
</evidence>
<keyword evidence="1" id="KW-0210">Decarboxylase</keyword>
<name>A0A9P7GH68_9AGAR</name>
<organism evidence="3 4">
    <name type="scientific">Sphagnurus paluster</name>
    <dbReference type="NCBI Taxonomy" id="117069"/>
    <lineage>
        <taxon>Eukaryota</taxon>
        <taxon>Fungi</taxon>
        <taxon>Dikarya</taxon>
        <taxon>Basidiomycota</taxon>
        <taxon>Agaricomycotina</taxon>
        <taxon>Agaricomycetes</taxon>
        <taxon>Agaricomycetidae</taxon>
        <taxon>Agaricales</taxon>
        <taxon>Tricholomatineae</taxon>
        <taxon>Lyophyllaceae</taxon>
        <taxon>Sphagnurus</taxon>
    </lineage>
</organism>
<reference evidence="3" key="1">
    <citation type="submission" date="2021-02" db="EMBL/GenBank/DDBJ databases">
        <authorList>
            <person name="Nieuwenhuis M."/>
            <person name="Van De Peppel L.J.J."/>
        </authorList>
    </citation>
    <scope>NUCLEOTIDE SEQUENCE</scope>
    <source>
        <strain evidence="3">D49</strain>
    </source>
</reference>
<proteinExistence type="predicted"/>
<dbReference type="InterPro" id="IPR003817">
    <property type="entry name" value="PS_Dcarbxylase"/>
</dbReference>
<sequence length="175" mass="19298">MLDRDDKDANEKYADRFIGGTIYQAFLSPQDYHRWHSPVDGTIERAVVLPGSYYAVLPDDGAGEGEELEEGDPRGALIRSQGWLTQSSTRALIYIRAKNPDIGLVGFIGVGMAEVSTCELSVTNGQEVRTVDQLGMFHFGGSSHTLIFEPKAKVAFFDHVTNGKHIQVNYLLAHV</sequence>
<dbReference type="GO" id="GO:0004609">
    <property type="term" value="F:phosphatidylserine decarboxylase activity"/>
    <property type="evidence" value="ECO:0007669"/>
    <property type="project" value="InterPro"/>
</dbReference>
<dbReference type="GO" id="GO:0005739">
    <property type="term" value="C:mitochondrion"/>
    <property type="evidence" value="ECO:0007669"/>
    <property type="project" value="TreeGrafter"/>
</dbReference>
<dbReference type="GO" id="GO:0006646">
    <property type="term" value="P:phosphatidylethanolamine biosynthetic process"/>
    <property type="evidence" value="ECO:0007669"/>
    <property type="project" value="TreeGrafter"/>
</dbReference>
<gene>
    <name evidence="3" type="ORF">H0H81_003076</name>
</gene>